<keyword evidence="5" id="KW-0677">Repeat</keyword>
<dbReference type="CDD" id="cd05930">
    <property type="entry name" value="A_NRPS"/>
    <property type="match status" value="3"/>
</dbReference>
<dbReference type="Pfam" id="PF13193">
    <property type="entry name" value="AMP-binding_C"/>
    <property type="match status" value="4"/>
</dbReference>
<reference evidence="9 10" key="1">
    <citation type="submission" date="2020-07" db="EMBL/GenBank/DDBJ databases">
        <title>Sequencing the genomes of 1000 actinobacteria strains.</title>
        <authorList>
            <person name="Klenk H.-P."/>
        </authorList>
    </citation>
    <scope>NUCLEOTIDE SEQUENCE [LARGE SCALE GENOMIC DNA]</scope>
    <source>
        <strain evidence="9 10">DSM 41455</strain>
    </source>
</reference>
<feature type="domain" description="Carrier" evidence="8">
    <location>
        <begin position="4692"/>
        <end position="4766"/>
    </location>
</feature>
<dbReference type="GO" id="GO:0017000">
    <property type="term" value="P:antibiotic biosynthetic process"/>
    <property type="evidence" value="ECO:0007669"/>
    <property type="project" value="UniProtKB-KW"/>
</dbReference>
<dbReference type="SUPFAM" id="SSF52777">
    <property type="entry name" value="CoA-dependent acyltransferases"/>
    <property type="match status" value="12"/>
</dbReference>
<dbReference type="NCBIfam" id="NF003417">
    <property type="entry name" value="PRK04813.1"/>
    <property type="match status" value="4"/>
</dbReference>
<feature type="region of interest" description="Disordered" evidence="7">
    <location>
        <begin position="4672"/>
        <end position="4693"/>
    </location>
</feature>
<keyword evidence="3" id="KW-0596">Phosphopantetheine</keyword>
<dbReference type="GO" id="GO:0005829">
    <property type="term" value="C:cytosol"/>
    <property type="evidence" value="ECO:0007669"/>
    <property type="project" value="TreeGrafter"/>
</dbReference>
<dbReference type="Gene3D" id="3.30.559.10">
    <property type="entry name" value="Chloramphenicol acetyltransferase-like domain"/>
    <property type="match status" value="6"/>
</dbReference>
<evidence type="ECO:0000256" key="1">
    <source>
        <dbReference type="ARBA" id="ARBA00001957"/>
    </source>
</evidence>
<dbReference type="NCBIfam" id="TIGR01720">
    <property type="entry name" value="NRPS-para261"/>
    <property type="match status" value="2"/>
</dbReference>
<dbReference type="Gene3D" id="3.30.559.30">
    <property type="entry name" value="Nonribosomal peptide synthetase, condensation domain"/>
    <property type="match status" value="6"/>
</dbReference>
<organism evidence="9 10">
    <name type="scientific">Streptomyces fulvorobeus</name>
    <dbReference type="NCBI Taxonomy" id="284028"/>
    <lineage>
        <taxon>Bacteria</taxon>
        <taxon>Bacillati</taxon>
        <taxon>Actinomycetota</taxon>
        <taxon>Actinomycetes</taxon>
        <taxon>Kitasatosporales</taxon>
        <taxon>Streptomycetaceae</taxon>
        <taxon>Streptomyces</taxon>
    </lineage>
</organism>
<dbReference type="InterPro" id="IPR020845">
    <property type="entry name" value="AMP-binding_CS"/>
</dbReference>
<dbReference type="InterPro" id="IPR042099">
    <property type="entry name" value="ANL_N_sf"/>
</dbReference>
<dbReference type="FunFam" id="3.30.300.30:FF:000010">
    <property type="entry name" value="Enterobactin synthetase component F"/>
    <property type="match status" value="2"/>
</dbReference>
<dbReference type="GO" id="GO:0043041">
    <property type="term" value="P:amino acid activation for nonribosomal peptide biosynthetic process"/>
    <property type="evidence" value="ECO:0007669"/>
    <property type="project" value="TreeGrafter"/>
</dbReference>
<proteinExistence type="inferred from homology"/>
<evidence type="ECO:0000259" key="8">
    <source>
        <dbReference type="PROSITE" id="PS50075"/>
    </source>
</evidence>
<dbReference type="InterPro" id="IPR036736">
    <property type="entry name" value="ACP-like_sf"/>
</dbReference>
<dbReference type="InterPro" id="IPR001242">
    <property type="entry name" value="Condensation_dom"/>
</dbReference>
<comment type="cofactor">
    <cofactor evidence="1">
        <name>pantetheine 4'-phosphate</name>
        <dbReference type="ChEBI" id="CHEBI:47942"/>
    </cofactor>
</comment>
<feature type="region of interest" description="Disordered" evidence="7">
    <location>
        <begin position="466"/>
        <end position="491"/>
    </location>
</feature>
<evidence type="ECO:0000256" key="6">
    <source>
        <dbReference type="ARBA" id="ARBA00023194"/>
    </source>
</evidence>
<dbReference type="GO" id="GO:0031177">
    <property type="term" value="F:phosphopantetheine binding"/>
    <property type="evidence" value="ECO:0007669"/>
    <property type="project" value="InterPro"/>
</dbReference>
<dbReference type="FunFam" id="1.10.1200.10:FF:000016">
    <property type="entry name" value="Non-ribosomal peptide synthase"/>
    <property type="match status" value="2"/>
</dbReference>
<dbReference type="InterPro" id="IPR025110">
    <property type="entry name" value="AMP-bd_C"/>
</dbReference>
<dbReference type="SUPFAM" id="SSF47336">
    <property type="entry name" value="ACP-like"/>
    <property type="match status" value="4"/>
</dbReference>
<dbReference type="FunFam" id="3.40.50.12780:FF:000012">
    <property type="entry name" value="Non-ribosomal peptide synthetase"/>
    <property type="match status" value="1"/>
</dbReference>
<dbReference type="Gene3D" id="3.40.50.12780">
    <property type="entry name" value="N-terminal domain of ligase-like"/>
    <property type="match status" value="1"/>
</dbReference>
<feature type="region of interest" description="Disordered" evidence="7">
    <location>
        <begin position="3610"/>
        <end position="3629"/>
    </location>
</feature>
<dbReference type="PROSITE" id="PS00012">
    <property type="entry name" value="PHOSPHOPANTETHEINE"/>
    <property type="match status" value="2"/>
</dbReference>
<dbReference type="InterPro" id="IPR000873">
    <property type="entry name" value="AMP-dep_synth/lig_dom"/>
</dbReference>
<dbReference type="Pfam" id="PF00501">
    <property type="entry name" value="AMP-binding"/>
    <property type="match status" value="4"/>
</dbReference>
<dbReference type="InterPro" id="IPR045851">
    <property type="entry name" value="AMP-bd_C_sf"/>
</dbReference>
<dbReference type="GO" id="GO:0003824">
    <property type="term" value="F:catalytic activity"/>
    <property type="evidence" value="ECO:0007669"/>
    <property type="project" value="InterPro"/>
</dbReference>
<dbReference type="InterPro" id="IPR006162">
    <property type="entry name" value="Ppantetheine_attach_site"/>
</dbReference>
<feature type="region of interest" description="Disordered" evidence="7">
    <location>
        <begin position="5146"/>
        <end position="5166"/>
    </location>
</feature>
<dbReference type="GO" id="GO:0044550">
    <property type="term" value="P:secondary metabolite biosynthetic process"/>
    <property type="evidence" value="ECO:0007669"/>
    <property type="project" value="UniProtKB-ARBA"/>
</dbReference>
<protein>
    <submittedName>
        <fullName evidence="9">Amino acid adenylation domain-containing protein/non-ribosomal peptide synthase protein (TIGR01720 family)</fullName>
    </submittedName>
</protein>
<feature type="region of interest" description="Disordered" evidence="7">
    <location>
        <begin position="2618"/>
        <end position="2637"/>
    </location>
</feature>
<dbReference type="InterPro" id="IPR009081">
    <property type="entry name" value="PP-bd_ACP"/>
</dbReference>
<dbReference type="Gene3D" id="3.40.50.980">
    <property type="match status" value="6"/>
</dbReference>
<feature type="domain" description="Carrier" evidence="8">
    <location>
        <begin position="3626"/>
        <end position="3701"/>
    </location>
</feature>
<evidence type="ECO:0000256" key="4">
    <source>
        <dbReference type="ARBA" id="ARBA00022553"/>
    </source>
</evidence>
<dbReference type="FunFam" id="3.30.559.10:FF:000012">
    <property type="entry name" value="Non-ribosomal peptide synthetase"/>
    <property type="match status" value="3"/>
</dbReference>
<feature type="compositionally biased region" description="Low complexity" evidence="7">
    <location>
        <begin position="466"/>
        <end position="490"/>
    </location>
</feature>
<gene>
    <name evidence="9" type="ORF">HEB29_005610</name>
</gene>
<evidence type="ECO:0000256" key="7">
    <source>
        <dbReference type="SAM" id="MobiDB-lite"/>
    </source>
</evidence>
<dbReference type="EMBL" id="JACCCF010000001">
    <property type="protein sequence ID" value="NYE44599.1"/>
    <property type="molecule type" value="Genomic_DNA"/>
</dbReference>
<dbReference type="PANTHER" id="PTHR45527:SF1">
    <property type="entry name" value="FATTY ACID SYNTHASE"/>
    <property type="match status" value="1"/>
</dbReference>
<dbReference type="Gene3D" id="1.10.1200.10">
    <property type="entry name" value="ACP-like"/>
    <property type="match status" value="4"/>
</dbReference>
<comment type="similarity">
    <text evidence="2">Belongs to the ATP-dependent AMP-binding enzyme family.</text>
</comment>
<dbReference type="GO" id="GO:0008610">
    <property type="term" value="P:lipid biosynthetic process"/>
    <property type="evidence" value="ECO:0007669"/>
    <property type="project" value="UniProtKB-ARBA"/>
</dbReference>
<dbReference type="SUPFAM" id="SSF56801">
    <property type="entry name" value="Acetyl-CoA synthetase-like"/>
    <property type="match status" value="4"/>
</dbReference>
<dbReference type="Pfam" id="PF00668">
    <property type="entry name" value="Condensation"/>
    <property type="match status" value="6"/>
</dbReference>
<name>A0A7Y9HHD5_9ACTN</name>
<feature type="domain" description="Carrier" evidence="8">
    <location>
        <begin position="1014"/>
        <end position="1088"/>
    </location>
</feature>
<feature type="domain" description="Carrier" evidence="8">
    <location>
        <begin position="2548"/>
        <end position="2623"/>
    </location>
</feature>
<comment type="caution">
    <text evidence="9">The sequence shown here is derived from an EMBL/GenBank/DDBJ whole genome shotgun (WGS) entry which is preliminary data.</text>
</comment>
<dbReference type="SMART" id="SM00823">
    <property type="entry name" value="PKS_PP"/>
    <property type="match status" value="4"/>
</dbReference>
<dbReference type="Gene3D" id="2.30.38.10">
    <property type="entry name" value="Luciferase, Domain 3"/>
    <property type="match status" value="3"/>
</dbReference>
<dbReference type="FunFam" id="2.30.38.10:FF:000001">
    <property type="entry name" value="Non-ribosomal peptide synthetase PvdI"/>
    <property type="match status" value="4"/>
</dbReference>
<dbReference type="CDD" id="cd19540">
    <property type="entry name" value="LCL_NRPS-like"/>
    <property type="match status" value="3"/>
</dbReference>
<feature type="compositionally biased region" description="Low complexity" evidence="7">
    <location>
        <begin position="3617"/>
        <end position="3627"/>
    </location>
</feature>
<evidence type="ECO:0000256" key="3">
    <source>
        <dbReference type="ARBA" id="ARBA00022450"/>
    </source>
</evidence>
<dbReference type="InterPro" id="IPR010071">
    <property type="entry name" value="AA_adenyl_dom"/>
</dbReference>
<dbReference type="InterPro" id="IPR023213">
    <property type="entry name" value="CAT-like_dom_sf"/>
</dbReference>
<keyword evidence="6" id="KW-0045">Antibiotic biosynthesis</keyword>
<dbReference type="Proteomes" id="UP000530403">
    <property type="component" value="Unassembled WGS sequence"/>
</dbReference>
<keyword evidence="4" id="KW-0597">Phosphoprotein</keyword>
<dbReference type="PROSITE" id="PS50075">
    <property type="entry name" value="CARRIER"/>
    <property type="match status" value="4"/>
</dbReference>
<dbReference type="Pfam" id="PF00550">
    <property type="entry name" value="PP-binding"/>
    <property type="match status" value="4"/>
</dbReference>
<dbReference type="GO" id="GO:0072330">
    <property type="term" value="P:monocarboxylic acid biosynthetic process"/>
    <property type="evidence" value="ECO:0007669"/>
    <property type="project" value="UniProtKB-ARBA"/>
</dbReference>
<accession>A0A7Y9HHD5</accession>
<evidence type="ECO:0000256" key="5">
    <source>
        <dbReference type="ARBA" id="ARBA00022737"/>
    </source>
</evidence>
<dbReference type="Gene3D" id="3.30.300.30">
    <property type="match status" value="4"/>
</dbReference>
<evidence type="ECO:0000313" key="9">
    <source>
        <dbReference type="EMBL" id="NYE44599.1"/>
    </source>
</evidence>
<dbReference type="NCBIfam" id="TIGR01733">
    <property type="entry name" value="AA-adenyl-dom"/>
    <property type="match status" value="4"/>
</dbReference>
<dbReference type="InterPro" id="IPR010060">
    <property type="entry name" value="NRPS_synth"/>
</dbReference>
<dbReference type="InterPro" id="IPR020806">
    <property type="entry name" value="PKS_PP-bd"/>
</dbReference>
<evidence type="ECO:0000256" key="2">
    <source>
        <dbReference type="ARBA" id="ARBA00006432"/>
    </source>
</evidence>
<dbReference type="FunFam" id="1.10.1200.10:FF:000005">
    <property type="entry name" value="Nonribosomal peptide synthetase 1"/>
    <property type="match status" value="1"/>
</dbReference>
<dbReference type="RefSeq" id="WP_179764367.1">
    <property type="nucleotide sequence ID" value="NZ_BAAAUE010000022.1"/>
</dbReference>
<dbReference type="PANTHER" id="PTHR45527">
    <property type="entry name" value="NONRIBOSOMAL PEPTIDE SYNTHETASE"/>
    <property type="match status" value="1"/>
</dbReference>
<evidence type="ECO:0000313" key="10">
    <source>
        <dbReference type="Proteomes" id="UP000530403"/>
    </source>
</evidence>
<sequence>MLPLSLAQQRLWFLHTMDGPSSTYNIPTALRMTGALDVPALSEALHDVLRRHETLRTVFPDTGDGARQHVLPAAETAVELAVTRSTEDELPAALAHEAGHAFDLAREVPIRAKLFTLGEREHVLCLVIHHIASDGWSRTPLARDLATAYAARGAGHAPRWEELPVQYGDYTLWQRELLGSDDDPESLLSRQTAYWKQRLAGLPDAIELPLDRPRPPIAGHRGDTVPFTLPPGTHERIAALAARHGASTFMVVQAALSGLLSRLGAGTDIPLGTPVAGRTDEALEGLIGFFVNTLVLRTDTSGNPTFGELVERARATALDAYAHQDVPFERLVEVLAPERSLARHPLFQVSLSLQHAVAHTALLDGLEMAPLDTGWRAAKFDLSLDLLEKRGPDGRPDGIAGTVEYSTDVFDAATVRRLEERLVRLLEAGTADPAARLLSIDLLSADERQRVLREFAVEPAAAGSVTAGSATAGPRAVESAAAEPPAGAADEGMEPVCDTFARQAAATPEALAVVGGQVALTFAEADARVSRLARLLISRGAGPEVRVAVCLDRGALWPTTVLAVLRSGATYVPLDPRSPHERLAAVERDVAPLLVLAEHATEAAVAELAAPVLVLDDPSTRAAIDAQEPGPVTDADRTAPLLPGHAAYVIHTSGSTGRPKGVVVDHRALTRLFQAHRRVTFSRIRPSAGGPGRAAHVSSFSFDASWDPLLAMVAGHELHMIDEDLRFDPPGVVAYFRDRRVDYVDLTPTYFRSLLDAGLLEEGAPCPSLIALGGEAMDGELWGRLRAAAPRVTAMNTYGPTETAVDAVVTALGDLPAGTIGRPVPRWRAYVLDAGLQPVPPGVLGELYIAGPGVARGYLGQHALTAERFVACPFGGPGERMYRTGDLARWLPDGHLVYVGRGDEQVKIRGFRIEPGEVEAALRELQGVASAAVTVREDTPGTRRLVGYVVGAPGADDDLLRPAEVLARLRDRLPDHLVPSALVRVGELPVNASGKLDRSALPAPGPADFPAGRRPRTALERELCALFADVLGAGSVGIDDDFFARGGDSILSIQLVGSARRAGLEFTVRQVFELRTPAALATAARRTDAARDEDPALAVGPLPPLPVVLESLAAGGPVHGYNQSVVLASPPDAAPDDVRDALQALLDRHDALRIHAAPAADPGRLWDLRVEKAGTVAAERCLRRIDATGMSDEELAQAQAAEAVTARASLDPLAGALVAAVWFDRGDEPGRLVLVIHHLAVDGVSWRILLGDLREAWRALRAGRHPELPRTGTSLRTWATRLTERAIDPAVTAQLDHWTATLADDGPAPGSRPLDAARDTAATSAVLGGELPASLTTALLGPAPAAFRAGVNDLLLTAFALAVAHWRGEENEPVLVDLEGHGRTEELVPGADLSRTVGWFTTVHPVRLAAGKVAPTDLSACAPAVGDAIKRIKEQLRAVPDGGLGYGLLRHLNPDTAPSLRGLARARFGFNYLGRFAAEQGAGEDGWPLLGSGPAGHHPDTPLDHEIEVNVVTAEGPDGPRLITRWTYATGLLTEEEMRRLTRSWSLALHAVVGHAIAAGAGGLTPSDVAVPGLGQAEIEQLERRCGTALEDVLPVAPLQEGLLFHSVYDRRTLDVYVGQLAFRLDGEIDQDALRTAAAALLARHTSLRTGFHQRESGAWVQAVARSVELPWRFHDLLDPHGGPADAGSAQRRLEELAAAERTERFDLTRPPLVRFLLARTAPEQYQFVITTHHTIVDGWSIPILLRELLALYEGAPLPPAPGHRLHADWLAGRDLEAAREAWTRALADTDGPTLLAPGAPRVGEVPESVRLNLPEEVSARLRTRAREAGVTLNSVVQAVWALVLAQETGRSDVTFGITVSGRPAELSGAEDLVGMLVNKIPLRVRLRPAEPLMELVRRLEKEQLELLEHQHVPLTTLHRWSGLPALFDTTMVFENYPAEITARQVPFRASGTASYSRNHYPLTLVGAMRGTELTVRIDYRPDLFGEDWARSLGERVIAALTEAVDRPFAPAGTLDLLGAEERARLLEWGTGAAPEGAPRTYVELFEEQAARTPDAPAVISPDGTLTYAELDRQANGVARWLADRAEAVGGADVYVGVLAPRRPEVLPVLLGVLKSGAAYVPLDEQWPTERLRTVLEDCRPALVVAPTGARNGAAREIGTAVLPVDPAALATRGAQALSDAERIRPLTPGGAAYALYTSGSTGRPKGVVIDHGALGAYVGGARRRYPDAAGTSLAHTSLAFDLTVTTLLTPLAAGGAVRLGELDESARAAGATLVKATPSHLPLLSELPGVLTDGGTLILGGEALTGRRLRPWLELHPAVQVVNAYGPTELTVNCTEYRLPKGELVGDGPVPIGRPFAGVRVHVLGPGLRPVPAGGAVGELYVSGTGVARGYLGRPGLTAERFVACPFGGPGERMYRTGDLVRWRSDGQLEYVGRSDDQVKLRGFRIETAEVARALEGCPSVGSAVVVLREDQPGDQRLVGYLVPAAGNGTLDEEAVSDAVRAVLPEYMVPSALVVLEGGLPLTVNGKIDRSALPAPEARPARTAGRAPRSPREEILCGLFADVLGVPAVGVDDDFFALGGHSLLAIVVISRIRALLDVDVAIDALFEAPTVAQLAAHLDGPGRGPGAVRPADPRPERLPLSYAQRRLWFLHQIEGPSATYTIPLALRLTGPLDVAALRTALGDVVARHESLRTVFAEDEHGPHQIVLAPRAAEPGLKAVPTTEDALRAGLEAEAARPFDLAQAPPVHARLFVLDERTHVLLLAVHHIAMDGWSVRPLVRDLASAYAARRRGASPALPELPVQYADYTLWQHEELGSEDDPDSPIAAQLRYWRQTLGGLPQEAAPAADRPRPAVPSHRGGRVAFTVPPWVHGRVVELAREFRATPFMVVHAALAALLTRLGAGTDVPIGSPVAGRVDDALEDLVGFFVNTLVLRTDTSGDPSFGELLERVRATDLAAYAHQDLPFERLVEVLNPARSLVRHPLFQVLLAFNNGAAPDEGPADRASDVLVRPETVEIAAAKFDLSLSFNEDRAADGTAAGMRGVLEYSADLYDESTARKMVERYLRLLETAVAEPRTPLSRIPVLSEAELHDVLVRRNDTARALPDASPLRRFEAQAARTPRSTALVADGERIDYAELDARADRLAALLSRSAGGRGGPVAVALPRGALLPVALLAVWKAGLHYLPLDPDHPKNRLADILTDSAPGCVITTTDLAGGLPPVPAPLLVLDDPATAATLAAAPRTAPAEGTWARDLGEELAYTIYTSGSTGRPKGVMVTRSAVANFLADMTERLELGPEDRLLAVTTVSFDIAVLEIFAPLLTGGTVVLADATTQRDPAAVRSLCAREGVTVIQATPGWWHAMAVDGDLDLTALRVLVGGEALPPALARALLEPGRAPSGDRLLNLYGPTETTVWSTAAHITAETLEAHRGAVPTGAPIARTAAYVLDAALRPVPDGVQGELYLAGAGLARGYLGRPGLTAERFVACPFGGPGERMYRTGDLARWRPDGSLEHLGRTDDQVKVRGFRIELGEVERALAQAPGVGRAAAAVRPDPAGSARLVGYLVPAGGTGVLDEKAVFAAVRAVLPEYMVPSALMVLDGGLPLTANGKLDRAALPAPEATTGRGPGRAPRGPREEMLCGLFAEVLGASGIGVDDDFFALGGHSLLATRLVARVRSTLGVELGVREVFETPTVAGLATALSAAGEAGPRLRPADPRPERLPLSYAQRRLWFVQQLEGSSATYNVPLALRLTGPLDVAALRAALGDVVARHESLRTVFAEDEHGPHQVVLPADRPAPLTGPVRTDEDELPRLLREAADHAFRLDAEPPLRAHLFATAPDEHTLLLVMHHIATDAWSQRPLTADLAAAYAARHAGRAPALPPLPVAYTDYALWQQARLGDEREDDSELSAQLAYWQSALAGSPEELALPADRPRPAVPSHRGDSVPLSIPPWVHGRVVELAREFRATPFMVVHAALAALLTRLGAGTDVPIGSPVAGRVDDALEDLVGFFVNTLVLRTDTSGDPSFGELLERVRATDLAAYAHQDLPFERLVEIRDPERSLARHPLFQVSLNYDTAETARAREAAPELDGLTVGGQRLGVTTAKFDLTFALTETRAHDGGPAGLRGVLEYSTDLFDRGTAERLVERFGRFLEAAVAAPGAALDEIDILLPGERSLLEGAWSEPDPGPVAAPVDGARFPDLFEAQVARTPDTPAVRDGGREVSYADLNDRANRLARLLAARGAGPEDTVAVLLPRGPELITALVAVQKAGAAYVPLDTELPAERIAHMLDDARPVLVLTVTGTQDVLPAGAGPVVRLDAPATEAALAGLDGGDCTDADRRAPAASHDPAYVVYTSGSTGRPKGVVVEQRSLIAFLVRSAARYRGAAGTALLHGSPAFDLTVTTLFTPLIAGGCIVVADLDTPEQDAPARPDLLKVTPSHLAFLDTIASWAVPAADLVVGGEQLTAARLARLRQAHPDMRVYNDYGPTEATVSCADFVLEPGDAPPPDIVPIGRPLAGHRLFVLDERLRPAPANVPGELYVSGVGVARGYLGRPGLTAERFVACPFGGPGERMYRTGDLARWRTDGNLEYLGRRDDQVKVRGFRVEPGEIETALLDRPEISQAAVVLRGERLIAYVAAPPERFDPDALRQALASRLPRYMVPAAFVRLDALPLAPGGKLDHRALPQPPAPADAPHGSRPPRDAWEGVLCEAFREVLGVAEVGADDDFFTLGGDSIGSIQLVGRVRGAGGRMTVRDVFEQRTPAALAARSRPGGPAAEVLGGRGTGPVAPTPISSWLAELGGAVDGYNQSMLLRVPAEADVAVVTGALQALLDHHDALRMRAEPEDGHWRMEIAEAGAVDAAAVLERVDAAGAGQEELDRLVRTHCAAARDRLAPRKGSVLRAVWFDRGPGEPGHLALVAHHLVVDGVSWRILTADLGSAWQALAEGREPRLDPVGTPLRIWAGQLAELAADPRRAERCAHWEEQSARSWETGRLDPALDDRSTEEAHSLTLPAAATRAVLGPVPAALGVGVTEVLLGAFAAAVRRWRPAEAADGVTVDLEGHGREEDVVPGADLSRTVGWFTAAHPVRVPAAGPDDDRTGALRALGAILDRAPDAGLGYGLLRYLNPRTRQRLASLPAPRFGFNYLGRFGGSGGDRNEADRTPDWSPVGSGLAGQPAGLPLAHEIEVTAVAAEGPEGPRLIATWSWAGRLHREREIRELAGLWFRELEELASAEPPPVGPPPLSDPAPLVDLSDAELDQLEAEWKAG</sequence>
<dbReference type="PROSITE" id="PS00455">
    <property type="entry name" value="AMP_BINDING"/>
    <property type="match status" value="2"/>
</dbReference>
<dbReference type="FunFam" id="3.40.50.980:FF:000001">
    <property type="entry name" value="Non-ribosomal peptide synthetase"/>
    <property type="match status" value="1"/>
</dbReference>